<dbReference type="Gene3D" id="2.130.10.10">
    <property type="entry name" value="YVTN repeat-like/Quinoprotein amine dehydrogenase"/>
    <property type="match status" value="2"/>
</dbReference>
<gene>
    <name evidence="5" type="ORF">IEO21_05351</name>
</gene>
<evidence type="ECO:0000313" key="6">
    <source>
        <dbReference type="Proteomes" id="UP000639403"/>
    </source>
</evidence>
<evidence type="ECO:0000256" key="1">
    <source>
        <dbReference type="ARBA" id="ARBA00022574"/>
    </source>
</evidence>
<evidence type="ECO:0000313" key="5">
    <source>
        <dbReference type="EMBL" id="KAF9813980.1"/>
    </source>
</evidence>
<dbReference type="InterPro" id="IPR020472">
    <property type="entry name" value="WD40_PAC1"/>
</dbReference>
<dbReference type="EMBL" id="JADOXO010000096">
    <property type="protein sequence ID" value="KAF9813980.1"/>
    <property type="molecule type" value="Genomic_DNA"/>
</dbReference>
<dbReference type="PANTHER" id="PTHR19847:SF7">
    <property type="entry name" value="DDB1- AND CUL4-ASSOCIATED FACTOR 11"/>
    <property type="match status" value="1"/>
</dbReference>
<dbReference type="PANTHER" id="PTHR19847">
    <property type="entry name" value="DDB1- AND CUL4-ASSOCIATED FACTOR 11"/>
    <property type="match status" value="1"/>
</dbReference>
<dbReference type="Pfam" id="PF00400">
    <property type="entry name" value="WD40"/>
    <property type="match status" value="2"/>
</dbReference>
<dbReference type="InterPro" id="IPR015943">
    <property type="entry name" value="WD40/YVTN_repeat-like_dom_sf"/>
</dbReference>
<reference evidence="5" key="1">
    <citation type="submission" date="2020-11" db="EMBL/GenBank/DDBJ databases">
        <authorList>
            <person name="Koelle M."/>
            <person name="Horta M.A.C."/>
            <person name="Nowrousian M."/>
            <person name="Ohm R.A."/>
            <person name="Benz P."/>
            <person name="Pilgard A."/>
        </authorList>
    </citation>
    <scope>NUCLEOTIDE SEQUENCE</scope>
    <source>
        <strain evidence="5">FPRL280</strain>
    </source>
</reference>
<feature type="repeat" description="WD" evidence="3">
    <location>
        <begin position="447"/>
        <end position="488"/>
    </location>
</feature>
<dbReference type="InterPro" id="IPR001680">
    <property type="entry name" value="WD40_rpt"/>
</dbReference>
<evidence type="ECO:0000256" key="4">
    <source>
        <dbReference type="SAM" id="MobiDB-lite"/>
    </source>
</evidence>
<feature type="region of interest" description="Disordered" evidence="4">
    <location>
        <begin position="200"/>
        <end position="219"/>
    </location>
</feature>
<organism evidence="5 6">
    <name type="scientific">Rhodonia placenta</name>
    <dbReference type="NCBI Taxonomy" id="104341"/>
    <lineage>
        <taxon>Eukaryota</taxon>
        <taxon>Fungi</taxon>
        <taxon>Dikarya</taxon>
        <taxon>Basidiomycota</taxon>
        <taxon>Agaricomycotina</taxon>
        <taxon>Agaricomycetes</taxon>
        <taxon>Polyporales</taxon>
        <taxon>Adustoporiaceae</taxon>
        <taxon>Rhodonia</taxon>
    </lineage>
</organism>
<sequence>MKSGAKIRSDEVDDLDRTRCRIAQLDPSSASHIVPYYTKLSRVMNLDELLNGSDGEEAYDGPDAYIDEDDAEEMELDAEDVAEEQQQGGSTVGQILNGGTQQNARLANLTLDDLRRLLGQMNGPVTVEATDEEEEDDDGDDEYYFGYNTEPHWDRSKVFPEVKEPKEKGLELLTSGEFGRLEHQLKSRIRDNNTASILLNRGARQRPTHKEDLTSDLLPNSNGTAVAEYHANAYVGQYSSDSSFYYTCARDFRLHVYDTTAPLVPYGPLRSRIEDEQRYGHATTMKVMKTINAHPGRWTITDSHLSPDNQRMIYASILTVTQSNTVYMTTTLDSSPVQIPIRFADRVRNRRNNIWDYDDEDHFGIWSCKFSAGGNEVIAGGSGMIFVYDLLADKRTVKIMAHNDDVNSCCWADTASGNVLVSASDDTFIKVWDRRSLGMSPKPSGVLIGHTEGITYVSAKGDGRYIISNGKDQVLRLWDLRMMRTNAEFEVSCAHVVVHHSSRNARRGGTYPKPRFKAHPKDCSVMQYTGHEVLRTLIRCHFSPAETTGQQYIYSGASDGRIHIWSLDGRIVQILDRSQTLPISFDPSAPDPPSLDGVRRSRICVRDVSWHSDQPILMSAGWVGGRWSAREGSVIARHEWKGLSKMQYSLRDYQERRRQENAERAAPGARDRRAMPGAFANTDDEDKEAAANTQIAPMDADLNTYGFPPGYFIVRSVASNRNLDVELGLIDDGTNVILWPQTETSLVDSMRDPSCDNQVFFIDTSDEKLVVRHRRPVFHPFPNAYSHPLPRFSYDRQTQNITVTFAADPAYPSDPRAMATSAWKEKVFLLTSIPARKPRTIADDASALLNTALATPMAFFGSFGKPSSATPEDVFSSGDIDLREDEILEQDRSEEGEVDDSPDKLRRVRIVALTKEELHAASSKARFRQRWKVIPLLASKSRTRS</sequence>
<proteinExistence type="predicted"/>
<evidence type="ECO:0000256" key="2">
    <source>
        <dbReference type="ARBA" id="ARBA00022737"/>
    </source>
</evidence>
<dbReference type="Proteomes" id="UP000639403">
    <property type="component" value="Unassembled WGS sequence"/>
</dbReference>
<dbReference type="InterPro" id="IPR036322">
    <property type="entry name" value="WD40_repeat_dom_sf"/>
</dbReference>
<keyword evidence="2" id="KW-0677">Repeat</keyword>
<accession>A0A8H7P2D7</accession>
<dbReference type="GO" id="GO:0080008">
    <property type="term" value="C:Cul4-RING E3 ubiquitin ligase complex"/>
    <property type="evidence" value="ECO:0007669"/>
    <property type="project" value="TreeGrafter"/>
</dbReference>
<dbReference type="InterPro" id="IPR051859">
    <property type="entry name" value="DCAF"/>
</dbReference>
<dbReference type="SMART" id="SM00320">
    <property type="entry name" value="WD40"/>
    <property type="match status" value="5"/>
</dbReference>
<protein>
    <recommendedName>
        <fullName evidence="7">WD40 repeat-like protein</fullName>
    </recommendedName>
</protein>
<evidence type="ECO:0000256" key="3">
    <source>
        <dbReference type="PROSITE-ProRule" id="PRU00221"/>
    </source>
</evidence>
<dbReference type="GO" id="GO:0043161">
    <property type="term" value="P:proteasome-mediated ubiquitin-dependent protein catabolic process"/>
    <property type="evidence" value="ECO:0007669"/>
    <property type="project" value="TreeGrafter"/>
</dbReference>
<evidence type="ECO:0008006" key="7">
    <source>
        <dbReference type="Google" id="ProtNLM"/>
    </source>
</evidence>
<dbReference type="SUPFAM" id="SSF50978">
    <property type="entry name" value="WD40 repeat-like"/>
    <property type="match status" value="1"/>
</dbReference>
<reference evidence="5" key="2">
    <citation type="journal article" name="Front. Microbiol.">
        <title>Degradative Capacity of Two Strains of Rhodonia placenta: From Phenotype to Genotype.</title>
        <authorList>
            <person name="Kolle M."/>
            <person name="Horta M.A.C."/>
            <person name="Nowrousian M."/>
            <person name="Ohm R.A."/>
            <person name="Benz J.P."/>
            <person name="Pilgard A."/>
        </authorList>
    </citation>
    <scope>NUCLEOTIDE SEQUENCE</scope>
    <source>
        <strain evidence="5">FPRL280</strain>
    </source>
</reference>
<dbReference type="PROSITE" id="PS50294">
    <property type="entry name" value="WD_REPEATS_REGION"/>
    <property type="match status" value="2"/>
</dbReference>
<comment type="caution">
    <text evidence="5">The sequence shown here is derived from an EMBL/GenBank/DDBJ whole genome shotgun (WGS) entry which is preliminary data.</text>
</comment>
<keyword evidence="1 3" id="KW-0853">WD repeat</keyword>
<dbReference type="PROSITE" id="PS50082">
    <property type="entry name" value="WD_REPEATS_2"/>
    <property type="match status" value="2"/>
</dbReference>
<dbReference type="PRINTS" id="PR00320">
    <property type="entry name" value="GPROTEINBRPT"/>
</dbReference>
<name>A0A8H7P2D7_9APHY</name>
<dbReference type="AlphaFoldDB" id="A0A8H7P2D7"/>
<feature type="repeat" description="WD" evidence="3">
    <location>
        <begin position="399"/>
        <end position="433"/>
    </location>
</feature>